<dbReference type="Gene3D" id="3.40.50.300">
    <property type="entry name" value="P-loop containing nucleotide triphosphate hydrolases"/>
    <property type="match status" value="1"/>
</dbReference>
<evidence type="ECO:0000313" key="4">
    <source>
        <dbReference type="Proteomes" id="UP000248423"/>
    </source>
</evidence>
<accession>A0A319DUK1</accession>
<dbReference type="InterPro" id="IPR027417">
    <property type="entry name" value="P-loop_NTPase"/>
</dbReference>
<keyword evidence="4" id="KW-1185">Reference proteome</keyword>
<sequence length="225" mass="25911">MEKDYLTIERERYDAGWPDGFHFAVMGASGTDKSSLVNALSEVQNSHPDAAPVGTTETTREVHRYEVRRNEVMWMHDIPSVSAASVEEASFFSTYKLRLYDLVLVVYSDRLREVELKILEACDYRHVPVCLVRTNSDQTIRNIMDDKGMTLNVAKKYYVETTLDYIDRVFQDAELPDELNKSVFLVNKSGLYNYVKYEDAGEYGIHEDRLVEMLDVTVDPELRTA</sequence>
<organism evidence="3 4">
    <name type="scientific">Aspergillus sclerotiicarbonarius (strain CBS 121057 / IBT 28362)</name>
    <dbReference type="NCBI Taxonomy" id="1448318"/>
    <lineage>
        <taxon>Eukaryota</taxon>
        <taxon>Fungi</taxon>
        <taxon>Dikarya</taxon>
        <taxon>Ascomycota</taxon>
        <taxon>Pezizomycotina</taxon>
        <taxon>Eurotiomycetes</taxon>
        <taxon>Eurotiomycetidae</taxon>
        <taxon>Eurotiales</taxon>
        <taxon>Aspergillaceae</taxon>
        <taxon>Aspergillus</taxon>
        <taxon>Aspergillus subgen. Circumdati</taxon>
    </lineage>
</organism>
<comment type="similarity">
    <text evidence="1">Belongs to the TRAFAC class dynamin-like GTPase superfamily. IRG family.</text>
</comment>
<feature type="domain" description="IRG-type G" evidence="2">
    <location>
        <begin position="19"/>
        <end position="207"/>
    </location>
</feature>
<dbReference type="Pfam" id="PF05049">
    <property type="entry name" value="IIGP"/>
    <property type="match status" value="1"/>
</dbReference>
<dbReference type="STRING" id="1448318.A0A319DUK1"/>
<dbReference type="SUPFAM" id="SSF52540">
    <property type="entry name" value="P-loop containing nucleoside triphosphate hydrolases"/>
    <property type="match status" value="1"/>
</dbReference>
<evidence type="ECO:0000256" key="1">
    <source>
        <dbReference type="ARBA" id="ARBA00005429"/>
    </source>
</evidence>
<dbReference type="PROSITE" id="PS51716">
    <property type="entry name" value="G_IRG"/>
    <property type="match status" value="1"/>
</dbReference>
<protein>
    <recommendedName>
        <fullName evidence="2">IRG-type G domain-containing protein</fullName>
    </recommendedName>
</protein>
<dbReference type="PANTHER" id="PTHR14143:SF1">
    <property type="entry name" value="IRG-TYPE G DOMAIN-CONTAINING PROTEIN"/>
    <property type="match status" value="1"/>
</dbReference>
<evidence type="ECO:0000259" key="2">
    <source>
        <dbReference type="PROSITE" id="PS51716"/>
    </source>
</evidence>
<evidence type="ECO:0000313" key="3">
    <source>
        <dbReference type="EMBL" id="PYI01346.1"/>
    </source>
</evidence>
<dbReference type="GO" id="GO:0005525">
    <property type="term" value="F:GTP binding"/>
    <property type="evidence" value="ECO:0007669"/>
    <property type="project" value="InterPro"/>
</dbReference>
<proteinExistence type="inferred from homology"/>
<reference evidence="3 4" key="1">
    <citation type="submission" date="2018-02" db="EMBL/GenBank/DDBJ databases">
        <title>The genomes of Aspergillus section Nigri reveals drivers in fungal speciation.</title>
        <authorList>
            <consortium name="DOE Joint Genome Institute"/>
            <person name="Vesth T.C."/>
            <person name="Nybo J."/>
            <person name="Theobald S."/>
            <person name="Brandl J."/>
            <person name="Frisvad J.C."/>
            <person name="Nielsen K.F."/>
            <person name="Lyhne E.K."/>
            <person name="Kogle M.E."/>
            <person name="Kuo A."/>
            <person name="Riley R."/>
            <person name="Clum A."/>
            <person name="Nolan M."/>
            <person name="Lipzen A."/>
            <person name="Salamov A."/>
            <person name="Henrissat B."/>
            <person name="Wiebenga A."/>
            <person name="De vries R.P."/>
            <person name="Grigoriev I.V."/>
            <person name="Mortensen U.H."/>
            <person name="Andersen M.R."/>
            <person name="Baker S.E."/>
        </authorList>
    </citation>
    <scope>NUCLEOTIDE SEQUENCE [LARGE SCALE GENOMIC DNA]</scope>
    <source>
        <strain evidence="3 4">CBS 121057</strain>
    </source>
</reference>
<gene>
    <name evidence="3" type="ORF">BO78DRAFT_436172</name>
</gene>
<dbReference type="VEuPathDB" id="FungiDB:BO78DRAFT_436172"/>
<dbReference type="Proteomes" id="UP000248423">
    <property type="component" value="Unassembled WGS sequence"/>
</dbReference>
<dbReference type="AlphaFoldDB" id="A0A319DUK1"/>
<dbReference type="InterPro" id="IPR030385">
    <property type="entry name" value="G_IRG_dom"/>
</dbReference>
<dbReference type="InterPro" id="IPR007743">
    <property type="entry name" value="Immunity-related_GTPase-like"/>
</dbReference>
<dbReference type="OrthoDB" id="422720at2759"/>
<name>A0A319DUK1_ASPSB</name>
<dbReference type="GO" id="GO:0016020">
    <property type="term" value="C:membrane"/>
    <property type="evidence" value="ECO:0007669"/>
    <property type="project" value="InterPro"/>
</dbReference>
<dbReference type="PANTHER" id="PTHR14143">
    <property type="entry name" value="INTERFERON-INDUCIBLE GTPASE FAMILY MEMBER"/>
    <property type="match status" value="1"/>
</dbReference>
<dbReference type="EMBL" id="KZ826418">
    <property type="protein sequence ID" value="PYI01346.1"/>
    <property type="molecule type" value="Genomic_DNA"/>
</dbReference>